<keyword evidence="3" id="KW-0812">Transmembrane</keyword>
<feature type="transmembrane region" description="Helical" evidence="3">
    <location>
        <begin position="172"/>
        <end position="188"/>
    </location>
</feature>
<dbReference type="InterPro" id="IPR048254">
    <property type="entry name" value="CDP_ALCOHOL_P_TRANSF_CS"/>
</dbReference>
<evidence type="ECO:0000256" key="1">
    <source>
        <dbReference type="ARBA" id="ARBA00022679"/>
    </source>
</evidence>
<keyword evidence="5" id="KW-1185">Reference proteome</keyword>
<protein>
    <recommendedName>
        <fullName evidence="6">CDP-diacylglycerol--glycerol-3-phosphate 3-phosphatidyltransferase</fullName>
    </recommendedName>
</protein>
<sequence>MTVGWQRGSGMTTARVPVGVGRVGLANVITGSRLLIAVAAFILLLVAVGGREQPLMIAAAVLAGVSLLLDGIDGRVARARHEASRFGAIFDNEADAATVALLSVGLWINGIAGWWVLLIGAMRYLFLLAGMVLPALRGRLPVSMLRKVLGISQGISLALALFGAAIHASAGWQLLPAIALVGLFWSFGRDTVHLLTRR</sequence>
<dbReference type="Proteomes" id="UP000613840">
    <property type="component" value="Unassembled WGS sequence"/>
</dbReference>
<feature type="transmembrane region" description="Helical" evidence="3">
    <location>
        <begin position="25"/>
        <end position="48"/>
    </location>
</feature>
<comment type="similarity">
    <text evidence="2">Belongs to the CDP-alcohol phosphatidyltransferase class-I family.</text>
</comment>
<keyword evidence="3" id="KW-0472">Membrane</keyword>
<dbReference type="Pfam" id="PF01066">
    <property type="entry name" value="CDP-OH_P_transf"/>
    <property type="match status" value="1"/>
</dbReference>
<evidence type="ECO:0000313" key="4">
    <source>
        <dbReference type="EMBL" id="GGL60383.1"/>
    </source>
</evidence>
<dbReference type="GO" id="GO:0008654">
    <property type="term" value="P:phospholipid biosynthetic process"/>
    <property type="evidence" value="ECO:0007669"/>
    <property type="project" value="InterPro"/>
</dbReference>
<dbReference type="InterPro" id="IPR043130">
    <property type="entry name" value="CDP-OH_PTrfase_TM_dom"/>
</dbReference>
<reference evidence="4" key="2">
    <citation type="submission" date="2020-09" db="EMBL/GenBank/DDBJ databases">
        <authorList>
            <person name="Sun Q."/>
            <person name="Zhou Y."/>
        </authorList>
    </citation>
    <scope>NUCLEOTIDE SEQUENCE</scope>
    <source>
        <strain evidence="4">CGMCC 4.7306</strain>
    </source>
</reference>
<name>A0A917S5I9_9ACTN</name>
<dbReference type="GO" id="GO:0016780">
    <property type="term" value="F:phosphotransferase activity, for other substituted phosphate groups"/>
    <property type="evidence" value="ECO:0007669"/>
    <property type="project" value="InterPro"/>
</dbReference>
<dbReference type="InterPro" id="IPR000462">
    <property type="entry name" value="CDP-OH_P_trans"/>
</dbReference>
<comment type="caution">
    <text evidence="4">The sequence shown here is derived from an EMBL/GenBank/DDBJ whole genome shotgun (WGS) entry which is preliminary data.</text>
</comment>
<proteinExistence type="inferred from homology"/>
<evidence type="ECO:0000256" key="3">
    <source>
        <dbReference type="SAM" id="Phobius"/>
    </source>
</evidence>
<reference evidence="4" key="1">
    <citation type="journal article" date="2014" name="Int. J. Syst. Evol. Microbiol.">
        <title>Complete genome sequence of Corynebacterium casei LMG S-19264T (=DSM 44701T), isolated from a smear-ripened cheese.</title>
        <authorList>
            <consortium name="US DOE Joint Genome Institute (JGI-PGF)"/>
            <person name="Walter F."/>
            <person name="Albersmeier A."/>
            <person name="Kalinowski J."/>
            <person name="Ruckert C."/>
        </authorList>
    </citation>
    <scope>NUCLEOTIDE SEQUENCE</scope>
    <source>
        <strain evidence="4">CGMCC 4.7306</strain>
    </source>
</reference>
<keyword evidence="3" id="KW-1133">Transmembrane helix</keyword>
<keyword evidence="1 2" id="KW-0808">Transferase</keyword>
<dbReference type="AlphaFoldDB" id="A0A917S5I9"/>
<dbReference type="PROSITE" id="PS00379">
    <property type="entry name" value="CDP_ALCOHOL_P_TRANSF"/>
    <property type="match status" value="1"/>
</dbReference>
<evidence type="ECO:0000313" key="5">
    <source>
        <dbReference type="Proteomes" id="UP000613840"/>
    </source>
</evidence>
<organism evidence="4 5">
    <name type="scientific">Microlunatus endophyticus</name>
    <dbReference type="NCBI Taxonomy" id="1716077"/>
    <lineage>
        <taxon>Bacteria</taxon>
        <taxon>Bacillati</taxon>
        <taxon>Actinomycetota</taxon>
        <taxon>Actinomycetes</taxon>
        <taxon>Propionibacteriales</taxon>
        <taxon>Propionibacteriaceae</taxon>
        <taxon>Microlunatus</taxon>
    </lineage>
</organism>
<feature type="transmembrane region" description="Helical" evidence="3">
    <location>
        <begin position="112"/>
        <end position="136"/>
    </location>
</feature>
<dbReference type="GO" id="GO:0016020">
    <property type="term" value="C:membrane"/>
    <property type="evidence" value="ECO:0007669"/>
    <property type="project" value="InterPro"/>
</dbReference>
<feature type="transmembrane region" description="Helical" evidence="3">
    <location>
        <begin position="55"/>
        <end position="72"/>
    </location>
</feature>
<accession>A0A917S5I9</accession>
<gene>
    <name evidence="4" type="ORF">GCM10011575_18640</name>
</gene>
<evidence type="ECO:0000256" key="2">
    <source>
        <dbReference type="RuleBase" id="RU003750"/>
    </source>
</evidence>
<dbReference type="EMBL" id="BMMZ01000004">
    <property type="protein sequence ID" value="GGL60383.1"/>
    <property type="molecule type" value="Genomic_DNA"/>
</dbReference>
<feature type="transmembrane region" description="Helical" evidence="3">
    <location>
        <begin position="148"/>
        <end position="166"/>
    </location>
</feature>
<dbReference type="Gene3D" id="1.20.120.1760">
    <property type="match status" value="1"/>
</dbReference>
<evidence type="ECO:0008006" key="6">
    <source>
        <dbReference type="Google" id="ProtNLM"/>
    </source>
</evidence>